<keyword evidence="2" id="KW-1185">Reference proteome</keyword>
<proteinExistence type="predicted"/>
<comment type="caution">
    <text evidence="1">The sequence shown here is derived from an EMBL/GenBank/DDBJ whole genome shotgun (WGS) entry which is preliminary data.</text>
</comment>
<reference evidence="1" key="1">
    <citation type="submission" date="2016-01" db="EMBL/GenBank/DDBJ databases">
        <authorList>
            <person name="Peeters C."/>
        </authorList>
    </citation>
    <scope>NUCLEOTIDE SEQUENCE [LARGE SCALE GENOMIC DNA]</scope>
    <source>
        <strain evidence="1">LMG 22937</strain>
    </source>
</reference>
<evidence type="ECO:0000313" key="2">
    <source>
        <dbReference type="Proteomes" id="UP000054925"/>
    </source>
</evidence>
<dbReference type="Proteomes" id="UP000054925">
    <property type="component" value="Unassembled WGS sequence"/>
</dbReference>
<protein>
    <submittedName>
        <fullName evidence="1">Transposase</fullName>
    </submittedName>
</protein>
<dbReference type="EMBL" id="FCOL02000085">
    <property type="protein sequence ID" value="SAL82882.1"/>
    <property type="molecule type" value="Genomic_DNA"/>
</dbReference>
<gene>
    <name evidence="1" type="ORF">AWB67_06251</name>
</gene>
<evidence type="ECO:0000313" key="1">
    <source>
        <dbReference type="EMBL" id="SAL82882.1"/>
    </source>
</evidence>
<accession>A0A158KP31</accession>
<sequence>MKLTIIGMDIAKQVFQLHALDPQSGQVERFKLKRAQVLEFFAKRATSTVVMEACGSAHDWARRLQALGHEVRLISARSVRPFVLRNKTDAALLHKSNVRTRWLLRS</sequence>
<name>A0A158KP31_9BURK</name>
<dbReference type="PANTHER" id="PTHR33055">
    <property type="entry name" value="TRANSPOSASE FOR INSERTION SEQUENCE ELEMENT IS1111A"/>
    <property type="match status" value="1"/>
</dbReference>
<dbReference type="AlphaFoldDB" id="A0A158KP31"/>
<dbReference type="PANTHER" id="PTHR33055:SF3">
    <property type="entry name" value="PUTATIVE TRANSPOSASE FOR IS117-RELATED"/>
    <property type="match status" value="1"/>
</dbReference>
<organism evidence="1 2">
    <name type="scientific">Caballeronia terrestris</name>
    <dbReference type="NCBI Taxonomy" id="1226301"/>
    <lineage>
        <taxon>Bacteria</taxon>
        <taxon>Pseudomonadati</taxon>
        <taxon>Pseudomonadota</taxon>
        <taxon>Betaproteobacteria</taxon>
        <taxon>Burkholderiales</taxon>
        <taxon>Burkholderiaceae</taxon>
        <taxon>Caballeronia</taxon>
    </lineage>
</organism>
<dbReference type="InterPro" id="IPR047650">
    <property type="entry name" value="Transpos_IS110"/>
</dbReference>